<evidence type="ECO:0000259" key="14">
    <source>
        <dbReference type="Pfam" id="PF14372"/>
    </source>
</evidence>
<feature type="domain" description="Hexokinase N-terminal" evidence="11">
    <location>
        <begin position="731"/>
        <end position="930"/>
    </location>
</feature>
<keyword evidence="5" id="KW-0808">Transferase</keyword>
<dbReference type="GO" id="GO:0005739">
    <property type="term" value="C:mitochondrion"/>
    <property type="evidence" value="ECO:0007669"/>
    <property type="project" value="UniProtKB-ARBA"/>
</dbReference>
<dbReference type="Pfam" id="PF00349">
    <property type="entry name" value="Hexokinase_1"/>
    <property type="match status" value="1"/>
</dbReference>
<protein>
    <recommendedName>
        <fullName evidence="4">hexokinase</fullName>
        <ecNumber evidence="4">2.7.1.1</ecNumber>
    </recommendedName>
</protein>
<dbReference type="PRINTS" id="PR00475">
    <property type="entry name" value="HEXOKINASE"/>
</dbReference>
<sequence length="1189" mass="133629">MRHLEHEIINGEGNDVPSPRVDTETARQQFTAQQHDEAAATAQPQPARARQTVQQHDEAATAQPQHTDQLAVPQPPVSEPIQSHNSSHGSLNNDEMGPGFREKYPSAICKYCGMSYKCGAKKNGTSVLWAHISRCRKYPFNTPKDSKQSLLSFKSAKEPSGGTSGLTYHKFDAGSIRKALSFMVIVDELPFKFVEGIGFRHFCGVIEPRFNVPSRITVAKDCFETYLTEKRKLKNVLKRCNSRVSLTTDTWTSIQQINYMCLTVHFIDNNWKLHKRILNFCPISSHKGDDIGKEIEKCLLDWGLENVMCITVDNASSNDTAIGYMRRKINGWKTGVLKGRFLHMRCVAHIVNLVVSDGLKTVNESVQRVRHAVRFIKQSPARLQRFKKCVLDEKINTKKGLCLDVPTRWNSTYLMLNAAIELQDAFERYSGEDPHYVVDLNERDGKGSPDSDDWNNVRRLSEFLQAFYDLTLHVSGSLYVSLNLFFHELVSVAVLMKDLVSSDDVDMCLMACRMKEKYEKYWGDPEKINLLIFIAVVLDPRYKLDYVEWMITEIYDPIVASKLVDNVKVALNALYEEYRVSSGNDVNREEVSSSKDGKTPLSPKHKKIEVLKSKYKKHKCERDGDAKIELDKYLEEDTAEDIDEFDILSWWKFNCSRFPTVGRIARDVLVVPVSTVASESAFSTRGRVLDQFRSSLTPRVVEGLVCAQNWLRASPFPSIEECLEEVELLEEELEEACGTPVSRLKQVVDAMAVEMHAGLASEGGSKLKMLLTFVDKLPIGSEKGIYYALDLGGTNFRVLRVQLGGRRSGIVRQDVERKPIPEHLMTSSSEDLFDFIATSLKEFFDQENDKDSDISPAPRRELGFTFSFPVKQTSVSSGILMKWTKGFSIQDMVGNDVCEFLHQAMSRQGLDMHIAALVNDTVGTLALGHYNDEDTVAAVIIGTGTNACYFERADAIIKSQGFPTSSGGMVVNMEWGNFWSSHLPRTSYDIELDAESPNPNDQGFEKMISGMYLGEIVRRVILRMSKESDVFGPISSNLCKAFILRTPLMSTMHEDESPELEVVARILDEVLGISDVPLKVRKLVVNICDVVTRRAARLAAAGIVGILKKIGRDGSGAVASSRAKGPSSSNRLRRTVVAVEGGLYSNYRMFREYLNDAVAEILGEELAPYVILKDRLSISWPLFLKLNIL</sequence>
<dbReference type="PANTHER" id="PTHR19443:SF6">
    <property type="entry name" value="HEXOKINASE-4"/>
    <property type="match status" value="1"/>
</dbReference>
<dbReference type="GO" id="GO:0046983">
    <property type="term" value="F:protein dimerization activity"/>
    <property type="evidence" value="ECO:0007669"/>
    <property type="project" value="InterPro"/>
</dbReference>
<dbReference type="FunFam" id="3.40.367.20:FF:000003">
    <property type="entry name" value="Phosphotransferase"/>
    <property type="match status" value="1"/>
</dbReference>
<dbReference type="GO" id="GO:0006096">
    <property type="term" value="P:glycolytic process"/>
    <property type="evidence" value="ECO:0007669"/>
    <property type="project" value="UniProtKB-UniPathway"/>
</dbReference>
<evidence type="ECO:0000256" key="3">
    <source>
        <dbReference type="ARBA" id="ARBA00009225"/>
    </source>
</evidence>
<dbReference type="AlphaFoldDB" id="A0A803KMA7"/>
<dbReference type="Pfam" id="PF14372">
    <property type="entry name" value="hAT-like_RNase-H"/>
    <property type="match status" value="1"/>
</dbReference>
<evidence type="ECO:0000256" key="5">
    <source>
        <dbReference type="ARBA" id="ARBA00022679"/>
    </source>
</evidence>
<evidence type="ECO:0000259" key="11">
    <source>
        <dbReference type="Pfam" id="PF00349"/>
    </source>
</evidence>
<dbReference type="GO" id="GO:0005829">
    <property type="term" value="C:cytosol"/>
    <property type="evidence" value="ECO:0007669"/>
    <property type="project" value="TreeGrafter"/>
</dbReference>
<dbReference type="Pfam" id="PF03727">
    <property type="entry name" value="Hexokinase_2"/>
    <property type="match status" value="1"/>
</dbReference>
<dbReference type="InterPro" id="IPR012337">
    <property type="entry name" value="RNaseH-like_sf"/>
</dbReference>
<evidence type="ECO:0000259" key="13">
    <source>
        <dbReference type="Pfam" id="PF05699"/>
    </source>
</evidence>
<feature type="region of interest" description="Disordered" evidence="10">
    <location>
        <begin position="1"/>
        <end position="98"/>
    </location>
</feature>
<feature type="domain" description="hAT-like transposase RNase-H fold" evidence="14">
    <location>
        <begin position="475"/>
        <end position="578"/>
    </location>
</feature>
<dbReference type="SUPFAM" id="SSF53067">
    <property type="entry name" value="Actin-like ATPase domain"/>
    <property type="match status" value="2"/>
</dbReference>
<dbReference type="InterPro" id="IPR022673">
    <property type="entry name" value="Hexokinase_C"/>
</dbReference>
<dbReference type="EC" id="2.7.1.1" evidence="4"/>
<dbReference type="GO" id="GO:0003677">
    <property type="term" value="F:DNA binding"/>
    <property type="evidence" value="ECO:0007669"/>
    <property type="project" value="InterPro"/>
</dbReference>
<dbReference type="UniPathway" id="UPA00242"/>
<dbReference type="InterPro" id="IPR008906">
    <property type="entry name" value="HATC_C_dom"/>
</dbReference>
<accession>A0A803KMA7</accession>
<evidence type="ECO:0000259" key="12">
    <source>
        <dbReference type="Pfam" id="PF03727"/>
    </source>
</evidence>
<name>A0A803KMA7_CHEQI</name>
<dbReference type="InterPro" id="IPR025525">
    <property type="entry name" value="hAT-like_transposase_RNase-H"/>
</dbReference>
<evidence type="ECO:0000256" key="4">
    <source>
        <dbReference type="ARBA" id="ARBA00012324"/>
    </source>
</evidence>
<dbReference type="UniPathway" id="UPA00109">
    <property type="reaction ID" value="UER00180"/>
</dbReference>
<feature type="compositionally biased region" description="Polar residues" evidence="10">
    <location>
        <begin position="80"/>
        <end position="93"/>
    </location>
</feature>
<keyword evidence="6" id="KW-0547">Nucleotide-binding</keyword>
<keyword evidence="7" id="KW-0418">Kinase</keyword>
<dbReference type="GO" id="GO:0001678">
    <property type="term" value="P:intracellular glucose homeostasis"/>
    <property type="evidence" value="ECO:0007669"/>
    <property type="project" value="InterPro"/>
</dbReference>
<evidence type="ECO:0000256" key="6">
    <source>
        <dbReference type="ARBA" id="ARBA00022741"/>
    </source>
</evidence>
<dbReference type="GO" id="GO:0005524">
    <property type="term" value="F:ATP binding"/>
    <property type="evidence" value="ECO:0007669"/>
    <property type="project" value="UniProtKB-KW"/>
</dbReference>
<comment type="pathway">
    <text evidence="2">Carbohydrate metabolism; hexose metabolism.</text>
</comment>
<dbReference type="FunFam" id="3.30.420.40:FF:000034">
    <property type="entry name" value="Phosphotransferase"/>
    <property type="match status" value="1"/>
</dbReference>
<evidence type="ECO:0000313" key="16">
    <source>
        <dbReference type="Proteomes" id="UP000596660"/>
    </source>
</evidence>
<dbReference type="PROSITE" id="PS51748">
    <property type="entry name" value="HEXOKINASE_2"/>
    <property type="match status" value="1"/>
</dbReference>
<feature type="compositionally biased region" description="Low complexity" evidence="10">
    <location>
        <begin position="39"/>
        <end position="54"/>
    </location>
</feature>
<dbReference type="PANTHER" id="PTHR19443">
    <property type="entry name" value="HEXOKINASE"/>
    <property type="match status" value="1"/>
</dbReference>
<dbReference type="GO" id="GO:0019318">
    <property type="term" value="P:hexose metabolic process"/>
    <property type="evidence" value="ECO:0007669"/>
    <property type="project" value="UniProtKB-UniPathway"/>
</dbReference>
<evidence type="ECO:0000256" key="9">
    <source>
        <dbReference type="ARBA" id="ARBA00023152"/>
    </source>
</evidence>
<reference evidence="15" key="2">
    <citation type="submission" date="2021-03" db="UniProtKB">
        <authorList>
            <consortium name="EnsemblPlants"/>
        </authorList>
    </citation>
    <scope>IDENTIFICATION</scope>
</reference>
<dbReference type="InterPro" id="IPR019807">
    <property type="entry name" value="Hexokinase_BS"/>
</dbReference>
<dbReference type="Pfam" id="PF05699">
    <property type="entry name" value="Dimer_Tnp_hAT"/>
    <property type="match status" value="1"/>
</dbReference>
<keyword evidence="16" id="KW-1185">Reference proteome</keyword>
<dbReference type="InterPro" id="IPR043129">
    <property type="entry name" value="ATPase_NBD"/>
</dbReference>
<dbReference type="SUPFAM" id="SSF140996">
    <property type="entry name" value="Hermes dimerisation domain"/>
    <property type="match status" value="1"/>
</dbReference>
<evidence type="ECO:0000256" key="10">
    <source>
        <dbReference type="SAM" id="MobiDB-lite"/>
    </source>
</evidence>
<dbReference type="Gene3D" id="3.40.367.20">
    <property type="match status" value="1"/>
</dbReference>
<feature type="domain" description="Hexokinase C-terminal" evidence="12">
    <location>
        <begin position="937"/>
        <end position="1170"/>
    </location>
</feature>
<keyword evidence="8" id="KW-0067">ATP-binding</keyword>
<comment type="similarity">
    <text evidence="3">Belongs to the hexokinase family.</text>
</comment>
<dbReference type="EnsemblPlants" id="AUR62000163-RA">
    <property type="protein sequence ID" value="AUR62000163-RA:cds"/>
    <property type="gene ID" value="AUR62000163"/>
</dbReference>
<dbReference type="SUPFAM" id="SSF53098">
    <property type="entry name" value="Ribonuclease H-like"/>
    <property type="match status" value="1"/>
</dbReference>
<dbReference type="GO" id="GO:0005536">
    <property type="term" value="F:D-glucose binding"/>
    <property type="evidence" value="ECO:0007669"/>
    <property type="project" value="InterPro"/>
</dbReference>
<dbReference type="CDD" id="cd24020">
    <property type="entry name" value="ASKHA_NBD_HK_plant"/>
    <property type="match status" value="1"/>
</dbReference>
<evidence type="ECO:0000256" key="8">
    <source>
        <dbReference type="ARBA" id="ARBA00022840"/>
    </source>
</evidence>
<feature type="domain" description="HAT C-terminal dimerisation" evidence="13">
    <location>
        <begin position="629"/>
        <end position="711"/>
    </location>
</feature>
<dbReference type="GO" id="GO:0004340">
    <property type="term" value="F:glucokinase activity"/>
    <property type="evidence" value="ECO:0007669"/>
    <property type="project" value="UniProtKB-ARBA"/>
</dbReference>
<evidence type="ECO:0000256" key="2">
    <source>
        <dbReference type="ARBA" id="ARBA00005028"/>
    </source>
</evidence>
<proteinExistence type="inferred from homology"/>
<dbReference type="Gene3D" id="3.30.420.40">
    <property type="match status" value="1"/>
</dbReference>
<evidence type="ECO:0000256" key="7">
    <source>
        <dbReference type="ARBA" id="ARBA00022777"/>
    </source>
</evidence>
<dbReference type="PROSITE" id="PS00378">
    <property type="entry name" value="HEXOKINASE_1"/>
    <property type="match status" value="1"/>
</dbReference>
<dbReference type="InterPro" id="IPR022672">
    <property type="entry name" value="Hexokinase_N"/>
</dbReference>
<organism evidence="15 16">
    <name type="scientific">Chenopodium quinoa</name>
    <name type="common">Quinoa</name>
    <dbReference type="NCBI Taxonomy" id="63459"/>
    <lineage>
        <taxon>Eukaryota</taxon>
        <taxon>Viridiplantae</taxon>
        <taxon>Streptophyta</taxon>
        <taxon>Embryophyta</taxon>
        <taxon>Tracheophyta</taxon>
        <taxon>Spermatophyta</taxon>
        <taxon>Magnoliopsida</taxon>
        <taxon>eudicotyledons</taxon>
        <taxon>Gunneridae</taxon>
        <taxon>Pentapetalae</taxon>
        <taxon>Caryophyllales</taxon>
        <taxon>Chenopodiaceae</taxon>
        <taxon>Chenopodioideae</taxon>
        <taxon>Atripliceae</taxon>
        <taxon>Chenopodium</taxon>
    </lineage>
</organism>
<keyword evidence="9" id="KW-0324">Glycolysis</keyword>
<dbReference type="InterPro" id="IPR001312">
    <property type="entry name" value="Hexokinase"/>
</dbReference>
<evidence type="ECO:0000256" key="1">
    <source>
        <dbReference type="ARBA" id="ARBA00004888"/>
    </source>
</evidence>
<comment type="pathway">
    <text evidence="1">Carbohydrate degradation; glycolysis; D-glyceraldehyde 3-phosphate and glycerone phosphate from D-glucose: step 1/4.</text>
</comment>
<evidence type="ECO:0000313" key="15">
    <source>
        <dbReference type="EnsemblPlants" id="AUR62000163-RA:cds"/>
    </source>
</evidence>
<dbReference type="Proteomes" id="UP000596660">
    <property type="component" value="Unplaced"/>
</dbReference>
<reference evidence="15" key="1">
    <citation type="journal article" date="2017" name="Nature">
        <title>The genome of Chenopodium quinoa.</title>
        <authorList>
            <person name="Jarvis D.E."/>
            <person name="Ho Y.S."/>
            <person name="Lightfoot D.J."/>
            <person name="Schmoeckel S.M."/>
            <person name="Li B."/>
            <person name="Borm T.J.A."/>
            <person name="Ohyanagi H."/>
            <person name="Mineta K."/>
            <person name="Michell C.T."/>
            <person name="Saber N."/>
            <person name="Kharbatia N.M."/>
            <person name="Rupper R.R."/>
            <person name="Sharp A.R."/>
            <person name="Dally N."/>
            <person name="Boughton B.A."/>
            <person name="Woo Y.H."/>
            <person name="Gao G."/>
            <person name="Schijlen E.G.W.M."/>
            <person name="Guo X."/>
            <person name="Momin A.A."/>
            <person name="Negrao S."/>
            <person name="Al-Babili S."/>
            <person name="Gehring C."/>
            <person name="Roessner U."/>
            <person name="Jung C."/>
            <person name="Murphy K."/>
            <person name="Arold S.T."/>
            <person name="Gojobori T."/>
            <person name="van der Linden C.G."/>
            <person name="van Loo E.N."/>
            <person name="Jellen E.N."/>
            <person name="Maughan P.J."/>
            <person name="Tester M."/>
        </authorList>
    </citation>
    <scope>NUCLEOTIDE SEQUENCE [LARGE SCALE GENOMIC DNA]</scope>
    <source>
        <strain evidence="15">cv. PI 614886</strain>
    </source>
</reference>
<dbReference type="Gramene" id="AUR62000163-RA">
    <property type="protein sequence ID" value="AUR62000163-RA:cds"/>
    <property type="gene ID" value="AUR62000163"/>
</dbReference>